<dbReference type="Proteomes" id="UP000093000">
    <property type="component" value="Unassembled WGS sequence"/>
</dbReference>
<proteinExistence type="predicted"/>
<organism evidence="1 2">
    <name type="scientific">Choanephora cucurbitarum</name>
    <dbReference type="NCBI Taxonomy" id="101091"/>
    <lineage>
        <taxon>Eukaryota</taxon>
        <taxon>Fungi</taxon>
        <taxon>Fungi incertae sedis</taxon>
        <taxon>Mucoromycota</taxon>
        <taxon>Mucoromycotina</taxon>
        <taxon>Mucoromycetes</taxon>
        <taxon>Mucorales</taxon>
        <taxon>Mucorineae</taxon>
        <taxon>Choanephoraceae</taxon>
        <taxon>Choanephoroideae</taxon>
        <taxon>Choanephora</taxon>
    </lineage>
</organism>
<reference evidence="1 2" key="1">
    <citation type="submission" date="2016-03" db="EMBL/GenBank/DDBJ databases">
        <title>Choanephora cucurbitarum.</title>
        <authorList>
            <person name="Min B."/>
            <person name="Park H."/>
            <person name="Park J.-H."/>
            <person name="Shin H.-D."/>
            <person name="Choi I.-G."/>
        </authorList>
    </citation>
    <scope>NUCLEOTIDE SEQUENCE [LARGE SCALE GENOMIC DNA]</scope>
    <source>
        <strain evidence="1 2">KUS-F28377</strain>
    </source>
</reference>
<accession>A0A1C7MUE9</accession>
<dbReference type="InParanoid" id="A0A1C7MUE9"/>
<protein>
    <submittedName>
        <fullName evidence="1">Uncharacterized protein</fullName>
    </submittedName>
</protein>
<dbReference type="AlphaFoldDB" id="A0A1C7MUE9"/>
<evidence type="ECO:0000313" key="2">
    <source>
        <dbReference type="Proteomes" id="UP000093000"/>
    </source>
</evidence>
<sequence length="93" mass="10873">MFEHQFAQFMLVEAFSLKEEESYVRSVEAYLKVCEDAADVLNEDYKAIFYHFLDDQPCGRVRCFVDPEDAKVARDIFLAKDEIVTTQDGCYQQ</sequence>
<comment type="caution">
    <text evidence="1">The sequence shown here is derived from an EMBL/GenBank/DDBJ whole genome shotgun (WGS) entry which is preliminary data.</text>
</comment>
<evidence type="ECO:0000313" key="1">
    <source>
        <dbReference type="EMBL" id="OBZ80481.1"/>
    </source>
</evidence>
<gene>
    <name evidence="1" type="ORF">A0J61_11470</name>
</gene>
<keyword evidence="2" id="KW-1185">Reference proteome</keyword>
<dbReference type="EMBL" id="LUGH01002070">
    <property type="protein sequence ID" value="OBZ80481.1"/>
    <property type="molecule type" value="Genomic_DNA"/>
</dbReference>
<name>A0A1C7MUE9_9FUNG</name>